<name>A0AB35HXZ8_MICTH</name>
<dbReference type="Pfam" id="PF11964">
    <property type="entry name" value="SpoIIAA-like"/>
    <property type="match status" value="1"/>
</dbReference>
<protein>
    <submittedName>
        <fullName evidence="2">STAS/SEC14 domain-containing protein</fullName>
    </submittedName>
</protein>
<evidence type="ECO:0000313" key="3">
    <source>
        <dbReference type="Proteomes" id="UP001209730"/>
    </source>
</evidence>
<reference evidence="2" key="1">
    <citation type="submission" date="2022-11" db="EMBL/GenBank/DDBJ databases">
        <title>Chitin-degrading and fungicidal potential of chitinolytic bacterial strains from marine environment of the Pacific Ocean regions.</title>
        <authorList>
            <person name="Pentekhina I."/>
            <person name="Nedashkovskaya O."/>
            <person name="Seitkalieva A."/>
            <person name="Podvolotskaya A."/>
            <person name="Tekutyeva L."/>
            <person name="Balabanova L."/>
        </authorList>
    </citation>
    <scope>NUCLEOTIDE SEQUENCE</scope>
    <source>
        <strain evidence="2">KMM 6838</strain>
    </source>
</reference>
<dbReference type="RefSeq" id="WP_266065782.1">
    <property type="nucleotide sequence ID" value="NZ_JAPHQB010000005.1"/>
</dbReference>
<feature type="region of interest" description="Disordered" evidence="1">
    <location>
        <begin position="129"/>
        <end position="148"/>
    </location>
</feature>
<dbReference type="EMBL" id="JAPHQB010000005">
    <property type="protein sequence ID" value="MCX2801050.1"/>
    <property type="molecule type" value="Genomic_DNA"/>
</dbReference>
<evidence type="ECO:0000313" key="2">
    <source>
        <dbReference type="EMBL" id="MCX2801050.1"/>
    </source>
</evidence>
<dbReference type="SUPFAM" id="SSF52091">
    <property type="entry name" value="SpoIIaa-like"/>
    <property type="match status" value="1"/>
</dbReference>
<dbReference type="Gene3D" id="3.40.50.10600">
    <property type="entry name" value="SpoIIaa-like domains"/>
    <property type="match status" value="1"/>
</dbReference>
<proteinExistence type="predicted"/>
<evidence type="ECO:0000256" key="1">
    <source>
        <dbReference type="SAM" id="MobiDB-lite"/>
    </source>
</evidence>
<organism evidence="2 3">
    <name type="scientific">Microbulbifer thermotolerans</name>
    <dbReference type="NCBI Taxonomy" id="252514"/>
    <lineage>
        <taxon>Bacteria</taxon>
        <taxon>Pseudomonadati</taxon>
        <taxon>Pseudomonadota</taxon>
        <taxon>Gammaproteobacteria</taxon>
        <taxon>Cellvibrionales</taxon>
        <taxon>Microbulbiferaceae</taxon>
        <taxon>Microbulbifer</taxon>
    </lineage>
</organism>
<gene>
    <name evidence="2" type="ORF">OQJ68_04535</name>
</gene>
<dbReference type="InterPro" id="IPR036513">
    <property type="entry name" value="STAS_dom_sf"/>
</dbReference>
<sequence length="148" mass="17135">MRDIKCHGISIGLERIDSEFFLYVKAIGRLTHEDYERITPLLDYALQGIKDPKVKALVDVEDFEGWELRAAWDDFKLALKHGNEFSRIAVVGEEKWQKVAARIASWFLSGDVQYFEEHDDALHWLAQPDNTEKSSRDNHHSTPVFPAH</sequence>
<dbReference type="Proteomes" id="UP001209730">
    <property type="component" value="Unassembled WGS sequence"/>
</dbReference>
<feature type="compositionally biased region" description="Basic and acidic residues" evidence="1">
    <location>
        <begin position="130"/>
        <end position="140"/>
    </location>
</feature>
<comment type="caution">
    <text evidence="2">The sequence shown here is derived from an EMBL/GenBank/DDBJ whole genome shotgun (WGS) entry which is preliminary data.</text>
</comment>
<dbReference type="InterPro" id="IPR021866">
    <property type="entry name" value="SpoIIAA-like"/>
</dbReference>
<dbReference type="AlphaFoldDB" id="A0AB35HXZ8"/>
<dbReference type="InterPro" id="IPR038396">
    <property type="entry name" value="SpoIIAA-like_sf"/>
</dbReference>
<accession>A0AB35HXZ8</accession>